<proteinExistence type="inferred from homology"/>
<evidence type="ECO:0000256" key="2">
    <source>
        <dbReference type="ARBA" id="ARBA00006840"/>
    </source>
</evidence>
<dbReference type="CDD" id="cd03127">
    <property type="entry name" value="tetraspanin_LEL"/>
    <property type="match status" value="1"/>
</dbReference>
<evidence type="ECO:0000256" key="5">
    <source>
        <dbReference type="ARBA" id="ARBA00023136"/>
    </source>
</evidence>
<keyword evidence="5 6" id="KW-0472">Membrane</keyword>
<feature type="transmembrane region" description="Helical" evidence="6">
    <location>
        <begin position="48"/>
        <end position="64"/>
    </location>
</feature>
<feature type="transmembrane region" description="Helical" evidence="6">
    <location>
        <begin position="129"/>
        <end position="152"/>
    </location>
</feature>
<evidence type="ECO:0000256" key="4">
    <source>
        <dbReference type="ARBA" id="ARBA00022989"/>
    </source>
</evidence>
<comment type="caution">
    <text evidence="7">The sequence shown here is derived from an EMBL/GenBank/DDBJ whole genome shotgun (WGS) entry which is preliminary data.</text>
</comment>
<dbReference type="Gene3D" id="1.10.1450.10">
    <property type="entry name" value="Tetraspanin"/>
    <property type="match status" value="1"/>
</dbReference>
<keyword evidence="4 6" id="KW-1133">Transmembrane helix</keyword>
<name>A0AA89C1R5_PINIB</name>
<dbReference type="PANTHER" id="PTHR19282:SF544">
    <property type="entry name" value="TETRASPANIN"/>
    <property type="match status" value="1"/>
</dbReference>
<comment type="subcellular location">
    <subcellularLocation>
        <location evidence="1 6">Membrane</location>
        <topology evidence="1 6">Multi-pass membrane protein</topology>
    </subcellularLocation>
</comment>
<dbReference type="PIRSF" id="PIRSF002419">
    <property type="entry name" value="Tetraspanin"/>
    <property type="match status" value="1"/>
</dbReference>
<organism evidence="7 8">
    <name type="scientific">Pinctada imbricata</name>
    <name type="common">Atlantic pearl-oyster</name>
    <name type="synonym">Pinctada martensii</name>
    <dbReference type="NCBI Taxonomy" id="66713"/>
    <lineage>
        <taxon>Eukaryota</taxon>
        <taxon>Metazoa</taxon>
        <taxon>Spiralia</taxon>
        <taxon>Lophotrochozoa</taxon>
        <taxon>Mollusca</taxon>
        <taxon>Bivalvia</taxon>
        <taxon>Autobranchia</taxon>
        <taxon>Pteriomorphia</taxon>
        <taxon>Pterioida</taxon>
        <taxon>Pterioidea</taxon>
        <taxon>Pteriidae</taxon>
        <taxon>Pinctada</taxon>
    </lineage>
</organism>
<dbReference type="SUPFAM" id="SSF48652">
    <property type="entry name" value="Tetraspanin"/>
    <property type="match status" value="1"/>
</dbReference>
<dbReference type="PRINTS" id="PR00259">
    <property type="entry name" value="TMFOUR"/>
</dbReference>
<sequence length="282" mass="30633">MYSSWCWCCVVQQLMRVYVVFVSLVLLRVEASGVFCLTLVLLRSAADVCLCGMGVVAIGVLAYVDQSEIKVLLQHTDIDDDGVVNEVTQSEIAVYCIIAGGALLSLIALAGCMGAVAENRSLLIFVRPYYFVALLITFLIEAAAGILAFFFYDQASTFVGKYVGSAVMNLYGKDGKEEVTKAIDQLQQNFGCCGFLSPSDWNNHTMSSQPLSCCKVQNSTTCNQRPSLLYTEGCFSKLVAWFQDKIIYVAAFGIGVGAVQIFGIAAAICLCKAADEEEEFYA</sequence>
<evidence type="ECO:0000256" key="6">
    <source>
        <dbReference type="RuleBase" id="RU361218"/>
    </source>
</evidence>
<keyword evidence="8" id="KW-1185">Reference proteome</keyword>
<comment type="similarity">
    <text evidence="2 6">Belongs to the tetraspanin (TM4SF) family.</text>
</comment>
<evidence type="ECO:0000313" key="7">
    <source>
        <dbReference type="EMBL" id="KAK3102811.1"/>
    </source>
</evidence>
<protein>
    <recommendedName>
        <fullName evidence="6">Tetraspanin</fullName>
    </recommendedName>
</protein>
<dbReference type="InterPro" id="IPR008952">
    <property type="entry name" value="Tetraspanin_EC2_sf"/>
</dbReference>
<comment type="caution">
    <text evidence="6">Lacks conserved residue(s) required for the propagation of feature annotation.</text>
</comment>
<dbReference type="GO" id="GO:0005886">
    <property type="term" value="C:plasma membrane"/>
    <property type="evidence" value="ECO:0007669"/>
    <property type="project" value="TreeGrafter"/>
</dbReference>
<dbReference type="EMBL" id="VSWD01000005">
    <property type="protein sequence ID" value="KAK3102811.1"/>
    <property type="molecule type" value="Genomic_DNA"/>
</dbReference>
<dbReference type="Proteomes" id="UP001186944">
    <property type="component" value="Unassembled WGS sequence"/>
</dbReference>
<evidence type="ECO:0000256" key="3">
    <source>
        <dbReference type="ARBA" id="ARBA00022692"/>
    </source>
</evidence>
<evidence type="ECO:0000256" key="1">
    <source>
        <dbReference type="ARBA" id="ARBA00004141"/>
    </source>
</evidence>
<dbReference type="AlphaFoldDB" id="A0AA89C1R5"/>
<accession>A0AA89C1R5</accession>
<feature type="transmembrane region" description="Helical" evidence="6">
    <location>
        <begin position="92"/>
        <end position="117"/>
    </location>
</feature>
<dbReference type="InterPro" id="IPR018499">
    <property type="entry name" value="Tetraspanin/Peripherin"/>
</dbReference>
<keyword evidence="3 6" id="KW-0812">Transmembrane</keyword>
<feature type="transmembrane region" description="Helical" evidence="6">
    <location>
        <begin position="20"/>
        <end position="41"/>
    </location>
</feature>
<feature type="transmembrane region" description="Helical" evidence="6">
    <location>
        <begin position="246"/>
        <end position="271"/>
    </location>
</feature>
<dbReference type="PANTHER" id="PTHR19282">
    <property type="entry name" value="TETRASPANIN"/>
    <property type="match status" value="1"/>
</dbReference>
<dbReference type="Pfam" id="PF00335">
    <property type="entry name" value="Tetraspanin"/>
    <property type="match status" value="1"/>
</dbReference>
<reference evidence="7" key="1">
    <citation type="submission" date="2019-08" db="EMBL/GenBank/DDBJ databases">
        <title>The improved chromosome-level genome for the pearl oyster Pinctada fucata martensii using PacBio sequencing and Hi-C.</title>
        <authorList>
            <person name="Zheng Z."/>
        </authorList>
    </citation>
    <scope>NUCLEOTIDE SEQUENCE</scope>
    <source>
        <strain evidence="7">ZZ-2019</strain>
        <tissue evidence="7">Adductor muscle</tissue>
    </source>
</reference>
<evidence type="ECO:0000313" key="8">
    <source>
        <dbReference type="Proteomes" id="UP001186944"/>
    </source>
</evidence>
<gene>
    <name evidence="7" type="ORF">FSP39_014078</name>
</gene>
<dbReference type="InterPro" id="IPR000301">
    <property type="entry name" value="Tetraspanin_animals"/>
</dbReference>